<dbReference type="InterPro" id="IPR051257">
    <property type="entry name" value="Diverse_CBS-Domain"/>
</dbReference>
<dbReference type="SMART" id="SM00116">
    <property type="entry name" value="CBS"/>
    <property type="match status" value="2"/>
</dbReference>
<dbReference type="Gene3D" id="3.10.580.10">
    <property type="entry name" value="CBS-domain"/>
    <property type="match status" value="1"/>
</dbReference>
<evidence type="ECO:0000256" key="2">
    <source>
        <dbReference type="PROSITE-ProRule" id="PRU00703"/>
    </source>
</evidence>
<dbReference type="SUPFAM" id="SSF54631">
    <property type="entry name" value="CBS-domain pair"/>
    <property type="match status" value="1"/>
</dbReference>
<dbReference type="InterPro" id="IPR046342">
    <property type="entry name" value="CBS_dom_sf"/>
</dbReference>
<keyword evidence="1 2" id="KW-0129">CBS domain</keyword>
<dbReference type="InterPro" id="IPR000644">
    <property type="entry name" value="CBS_dom"/>
</dbReference>
<feature type="domain" description="CBS" evidence="3">
    <location>
        <begin position="77"/>
        <end position="130"/>
    </location>
</feature>
<evidence type="ECO:0000259" key="3">
    <source>
        <dbReference type="PROSITE" id="PS51371"/>
    </source>
</evidence>
<reference evidence="5" key="1">
    <citation type="journal article" date="2019" name="Int. J. Syst. Evol. Microbiol.">
        <title>The Global Catalogue of Microorganisms (GCM) 10K type strain sequencing project: providing services to taxonomists for standard genome sequencing and annotation.</title>
        <authorList>
            <consortium name="The Broad Institute Genomics Platform"/>
            <consortium name="The Broad Institute Genome Sequencing Center for Infectious Disease"/>
            <person name="Wu L."/>
            <person name="Ma J."/>
        </authorList>
    </citation>
    <scope>NUCLEOTIDE SEQUENCE [LARGE SCALE GENOMIC DNA]</scope>
    <source>
        <strain evidence="5">CGMCC 1.12478</strain>
    </source>
</reference>
<evidence type="ECO:0000313" key="4">
    <source>
        <dbReference type="EMBL" id="GGC16731.1"/>
    </source>
</evidence>
<evidence type="ECO:0000256" key="1">
    <source>
        <dbReference type="ARBA" id="ARBA00023122"/>
    </source>
</evidence>
<dbReference type="PROSITE" id="PS51371">
    <property type="entry name" value="CBS"/>
    <property type="match status" value="2"/>
</dbReference>
<accession>A0ABQ1L441</accession>
<keyword evidence="5" id="KW-1185">Reference proteome</keyword>
<comment type="caution">
    <text evidence="4">The sequence shown here is derived from an EMBL/GenBank/DDBJ whole genome shotgun (WGS) entry which is preliminary data.</text>
</comment>
<name>A0ABQ1L441_9RHOB</name>
<dbReference type="EMBL" id="BMFC01000012">
    <property type="protein sequence ID" value="GGC16731.1"/>
    <property type="molecule type" value="Genomic_DNA"/>
</dbReference>
<evidence type="ECO:0000313" key="5">
    <source>
        <dbReference type="Proteomes" id="UP000645462"/>
    </source>
</evidence>
<sequence length="130" mass="14405">MTTKRVASVMRTEILILRADTPIRRAAALLVEARAAAAPVLGEDDQLAGFLTQKDCFRSALHASYYREWKGNVGDQMSREVITVLPEDDLIHVAGMFLSHPHRVFPVCDAGRVKGLVHRSDILAELIRLG</sequence>
<protein>
    <recommendedName>
        <fullName evidence="3">CBS domain-containing protein</fullName>
    </recommendedName>
</protein>
<dbReference type="Proteomes" id="UP000645462">
    <property type="component" value="Unassembled WGS sequence"/>
</dbReference>
<feature type="domain" description="CBS" evidence="3">
    <location>
        <begin position="10"/>
        <end position="68"/>
    </location>
</feature>
<dbReference type="Pfam" id="PF00571">
    <property type="entry name" value="CBS"/>
    <property type="match status" value="2"/>
</dbReference>
<dbReference type="RefSeq" id="WP_188483523.1">
    <property type="nucleotide sequence ID" value="NZ_BMFC01000012.1"/>
</dbReference>
<proteinExistence type="predicted"/>
<dbReference type="PANTHER" id="PTHR43080">
    <property type="entry name" value="CBS DOMAIN-CONTAINING PROTEIN CBSX3, MITOCHONDRIAL"/>
    <property type="match status" value="1"/>
</dbReference>
<organism evidence="4 5">
    <name type="scientific">Marivita lacus</name>
    <dbReference type="NCBI Taxonomy" id="1323742"/>
    <lineage>
        <taxon>Bacteria</taxon>
        <taxon>Pseudomonadati</taxon>
        <taxon>Pseudomonadota</taxon>
        <taxon>Alphaproteobacteria</taxon>
        <taxon>Rhodobacterales</taxon>
        <taxon>Roseobacteraceae</taxon>
        <taxon>Marivita</taxon>
    </lineage>
</organism>
<dbReference type="PANTHER" id="PTHR43080:SF26">
    <property type="entry name" value="REGULATORY PROTEIN"/>
    <property type="match status" value="1"/>
</dbReference>
<gene>
    <name evidence="4" type="ORF">GCM10011363_36510</name>
</gene>